<comment type="caution">
    <text evidence="1">The sequence shown here is derived from an EMBL/GenBank/DDBJ whole genome shotgun (WGS) entry which is preliminary data.</text>
</comment>
<evidence type="ECO:0000313" key="2">
    <source>
        <dbReference type="Proteomes" id="UP000824239"/>
    </source>
</evidence>
<gene>
    <name evidence="1" type="ORF">IAA53_07675</name>
</gene>
<accession>A0A9D1DIB1</accession>
<reference evidence="1" key="2">
    <citation type="journal article" date="2021" name="PeerJ">
        <title>Extensive microbial diversity within the chicken gut microbiome revealed by metagenomics and culture.</title>
        <authorList>
            <person name="Gilroy R."/>
            <person name="Ravi A."/>
            <person name="Getino M."/>
            <person name="Pursley I."/>
            <person name="Horton D.L."/>
            <person name="Alikhan N.F."/>
            <person name="Baker D."/>
            <person name="Gharbi K."/>
            <person name="Hall N."/>
            <person name="Watson M."/>
            <person name="Adriaenssens E.M."/>
            <person name="Foster-Nyarko E."/>
            <person name="Jarju S."/>
            <person name="Secka A."/>
            <person name="Antonio M."/>
            <person name="Oren A."/>
            <person name="Chaudhuri R.R."/>
            <person name="La Ragione R."/>
            <person name="Hildebrand F."/>
            <person name="Pallen M.J."/>
        </authorList>
    </citation>
    <scope>NUCLEOTIDE SEQUENCE</scope>
    <source>
        <strain evidence="1">ChiBcec15-4380</strain>
    </source>
</reference>
<evidence type="ECO:0000313" key="1">
    <source>
        <dbReference type="EMBL" id="HIR51150.1"/>
    </source>
</evidence>
<organism evidence="1 2">
    <name type="scientific">Candidatus Avoscillospira avicola</name>
    <dbReference type="NCBI Taxonomy" id="2840706"/>
    <lineage>
        <taxon>Bacteria</taxon>
        <taxon>Bacillati</taxon>
        <taxon>Bacillota</taxon>
        <taxon>Clostridia</taxon>
        <taxon>Eubacteriales</taxon>
        <taxon>Oscillospiraceae</taxon>
        <taxon>Oscillospiraceae incertae sedis</taxon>
        <taxon>Candidatus Avoscillospira</taxon>
    </lineage>
</organism>
<dbReference type="AlphaFoldDB" id="A0A9D1DIB1"/>
<protein>
    <submittedName>
        <fullName evidence="1">Uncharacterized protein</fullName>
    </submittedName>
</protein>
<sequence>MASSTMAATAGLPDPPEERSITFENLSGGLNLWELPYRMDADQSPDMENLWWRDGLLSCRDGQAYVSEPLGQGICCAERLYWGHAILHIGDGLYAARPGAEMVPEKLCGGLPTTRGTFIRYRDALLYKTRGAFKTIRWDGEGGFTAEDVTPYVPVTSINCAPADGAGDLYQPENRLSPRKTLWYTATRERRGVSFAGNGTAEEFHFETEDGELVYQVVQVYVGSTLVPETDYEVSTTDGCTVTLKDAPGFNEAVSVVYEVAVRVYHLPVQEIDAVVSCTVDGEDVTNFTADLEAGTITFAVAPPMQDPPVNNTVVITYEKANSDAQKSIMDCCYGCAYGGTGGAVLVLAGSEAQPNAYFWNGSHVAMDPGYFPMEYYNLAGDSLEPVTGFGLQAGYLMVFKTHAVGRCLLGTETIGDRAYLTMDYTPVNAAIGCDLPFTIRLVENNLVWCSTYGGVYRLEDTTAALENQVRCISGNINGCAGRPGLLQAVQEAETVSALDDAERYWIAAGGKVYLWDYRLSSAGKPSWFYFTHIDAVDFFRGDTRDDGGEAFTGPLRIYHLDPQGRISRFVRNFRDYGGAIPKVFEFPTQDFGGHLRMKHIRRVILSTRSDTDTVIRIQYETDYGLREDLTPVECFSWHLAPRDLARRMLAIRRFAHVAVRKPGCRHVRHFTMRLSNNEPGCDMSLVSAQIVFTSQQRNR</sequence>
<reference evidence="1" key="1">
    <citation type="submission" date="2020-10" db="EMBL/GenBank/DDBJ databases">
        <authorList>
            <person name="Gilroy R."/>
        </authorList>
    </citation>
    <scope>NUCLEOTIDE SEQUENCE</scope>
    <source>
        <strain evidence="1">ChiBcec15-4380</strain>
    </source>
</reference>
<dbReference type="EMBL" id="DVHE01000058">
    <property type="protein sequence ID" value="HIR51150.1"/>
    <property type="molecule type" value="Genomic_DNA"/>
</dbReference>
<proteinExistence type="predicted"/>
<name>A0A9D1DIB1_9FIRM</name>
<dbReference type="Proteomes" id="UP000824239">
    <property type="component" value="Unassembled WGS sequence"/>
</dbReference>